<feature type="transmembrane region" description="Helical" evidence="5">
    <location>
        <begin position="206"/>
        <end position="229"/>
    </location>
</feature>
<feature type="transmembrane region" description="Helical" evidence="5">
    <location>
        <begin position="235"/>
        <end position="254"/>
    </location>
</feature>
<feature type="transmembrane region" description="Helical" evidence="5">
    <location>
        <begin position="21"/>
        <end position="42"/>
    </location>
</feature>
<dbReference type="InterPro" id="IPR013525">
    <property type="entry name" value="ABC2_TM"/>
</dbReference>
<feature type="transmembrane region" description="Helical" evidence="5">
    <location>
        <begin position="357"/>
        <end position="380"/>
    </location>
</feature>
<evidence type="ECO:0000313" key="8">
    <source>
        <dbReference type="Proteomes" id="UP000279089"/>
    </source>
</evidence>
<feature type="transmembrane region" description="Helical" evidence="5">
    <location>
        <begin position="386"/>
        <end position="408"/>
    </location>
</feature>
<evidence type="ECO:0000259" key="6">
    <source>
        <dbReference type="Pfam" id="PF12698"/>
    </source>
</evidence>
<organism evidence="7 8">
    <name type="scientific">Chitinophaga barathri</name>
    <dbReference type="NCBI Taxonomy" id="1647451"/>
    <lineage>
        <taxon>Bacteria</taxon>
        <taxon>Pseudomonadati</taxon>
        <taxon>Bacteroidota</taxon>
        <taxon>Chitinophagia</taxon>
        <taxon>Chitinophagales</taxon>
        <taxon>Chitinophagaceae</taxon>
        <taxon>Chitinophaga</taxon>
    </lineage>
</organism>
<protein>
    <submittedName>
        <fullName evidence="7">ABC transporter permease</fullName>
    </submittedName>
</protein>
<dbReference type="GO" id="GO:0140359">
    <property type="term" value="F:ABC-type transporter activity"/>
    <property type="evidence" value="ECO:0007669"/>
    <property type="project" value="InterPro"/>
</dbReference>
<sequence length="435" mass="48083">MNKIWIIIKREYLTRVKKKSFIVTTLLLPLLFVAMLVVPVLIMSGGDSEKVAVVDESQFFEGKLADEGETHYKFVQANIDTLKNTYTKLGYTGVLHIPKMDINRPPSIIYYSKGQMNIILKSNMEKKVEAAIEDKRMELAGIDKAKLEGIRVNVDIVNLAGKEEKKGSAGLAYGIGYGAGFLIYIILLVFGTVVMRGVMEEKMNRIAEVMISSVKPFQLMMGKIIGIAFVGLTQFLIWIVLIVGLYTLLIMLFGPEATDAAMKSNAMANSGNNAAAEEAVKQMMGVMEGVNWTFIIFCFLFYFLGGYLFYAALFAAVGSLVNEDPNDAQSLTFPVTIPVIFSIFIMIASVRNPNSSLAVWGSMIPFSSPIVMMARIPYGVPGTVPYWQLGLSMALLIAGFIGTTWVAAKIYRTGILLYGKKVTLKEVAKWVVRKN</sequence>
<accession>A0A3N4M6X5</accession>
<dbReference type="GO" id="GO:0016020">
    <property type="term" value="C:membrane"/>
    <property type="evidence" value="ECO:0007669"/>
    <property type="project" value="UniProtKB-SubCell"/>
</dbReference>
<evidence type="ECO:0000256" key="1">
    <source>
        <dbReference type="ARBA" id="ARBA00004141"/>
    </source>
</evidence>
<keyword evidence="4 5" id="KW-0472">Membrane</keyword>
<evidence type="ECO:0000256" key="2">
    <source>
        <dbReference type="ARBA" id="ARBA00022692"/>
    </source>
</evidence>
<evidence type="ECO:0000256" key="4">
    <source>
        <dbReference type="ARBA" id="ARBA00023136"/>
    </source>
</evidence>
<evidence type="ECO:0000256" key="3">
    <source>
        <dbReference type="ARBA" id="ARBA00022989"/>
    </source>
</evidence>
<keyword evidence="2 5" id="KW-0812">Transmembrane</keyword>
<dbReference type="Gene3D" id="3.40.190.10">
    <property type="entry name" value="Periplasmic binding protein-like II"/>
    <property type="match status" value="1"/>
</dbReference>
<gene>
    <name evidence="7" type="ORF">EG028_21470</name>
</gene>
<dbReference type="PANTHER" id="PTHR43471:SF3">
    <property type="entry name" value="ABC TRANSPORTER PERMEASE PROTEIN NATB"/>
    <property type="match status" value="1"/>
</dbReference>
<keyword evidence="8" id="KW-1185">Reference proteome</keyword>
<dbReference type="PANTHER" id="PTHR43471">
    <property type="entry name" value="ABC TRANSPORTER PERMEASE"/>
    <property type="match status" value="1"/>
</dbReference>
<dbReference type="OrthoDB" id="9768837at2"/>
<comment type="subcellular location">
    <subcellularLocation>
        <location evidence="1">Membrane</location>
        <topology evidence="1">Multi-pass membrane protein</topology>
    </subcellularLocation>
</comment>
<evidence type="ECO:0000256" key="5">
    <source>
        <dbReference type="SAM" id="Phobius"/>
    </source>
</evidence>
<dbReference type="Proteomes" id="UP000279089">
    <property type="component" value="Unassembled WGS sequence"/>
</dbReference>
<proteinExistence type="predicted"/>
<dbReference type="EMBL" id="RMBX01000012">
    <property type="protein sequence ID" value="RPD39184.1"/>
    <property type="molecule type" value="Genomic_DNA"/>
</dbReference>
<comment type="caution">
    <text evidence="7">The sequence shown here is derived from an EMBL/GenBank/DDBJ whole genome shotgun (WGS) entry which is preliminary data.</text>
</comment>
<dbReference type="RefSeq" id="WP_120518333.1">
    <property type="nucleotide sequence ID" value="NZ_QXZY01000012.1"/>
</dbReference>
<dbReference type="SUPFAM" id="SSF53850">
    <property type="entry name" value="Periplasmic binding protein-like II"/>
    <property type="match status" value="1"/>
</dbReference>
<dbReference type="Pfam" id="PF12698">
    <property type="entry name" value="ABC2_membrane_3"/>
    <property type="match status" value="1"/>
</dbReference>
<reference evidence="8" key="1">
    <citation type="submission" date="2018-11" db="EMBL/GenBank/DDBJ databases">
        <title>Chitinophaga lutea sp.nov., isolate from arsenic contaminated soil.</title>
        <authorList>
            <person name="Zong Y."/>
        </authorList>
    </citation>
    <scope>NUCLEOTIDE SEQUENCE [LARGE SCALE GENOMIC DNA]</scope>
    <source>
        <strain evidence="8">YLT18</strain>
    </source>
</reference>
<name>A0A3N4M6X5_9BACT</name>
<feature type="transmembrane region" description="Helical" evidence="5">
    <location>
        <begin position="331"/>
        <end position="350"/>
    </location>
</feature>
<keyword evidence="3 5" id="KW-1133">Transmembrane helix</keyword>
<feature type="domain" description="ABC-2 type transporter transmembrane" evidence="6">
    <location>
        <begin position="19"/>
        <end position="408"/>
    </location>
</feature>
<evidence type="ECO:0000313" key="7">
    <source>
        <dbReference type="EMBL" id="RPD39184.1"/>
    </source>
</evidence>
<dbReference type="AlphaFoldDB" id="A0A3N4M6X5"/>
<feature type="transmembrane region" description="Helical" evidence="5">
    <location>
        <begin position="171"/>
        <end position="194"/>
    </location>
</feature>
<feature type="transmembrane region" description="Helical" evidence="5">
    <location>
        <begin position="290"/>
        <end position="311"/>
    </location>
</feature>